<comment type="caution">
    <text evidence="1">The sequence shown here is derived from an EMBL/GenBank/DDBJ whole genome shotgun (WGS) entry which is preliminary data.</text>
</comment>
<evidence type="ECO:0000313" key="1">
    <source>
        <dbReference type="EMBL" id="KAJ4951288.1"/>
    </source>
</evidence>
<dbReference type="Proteomes" id="UP001141806">
    <property type="component" value="Unassembled WGS sequence"/>
</dbReference>
<dbReference type="OrthoDB" id="2019561at2759"/>
<organism evidence="1 2">
    <name type="scientific">Protea cynaroides</name>
    <dbReference type="NCBI Taxonomy" id="273540"/>
    <lineage>
        <taxon>Eukaryota</taxon>
        <taxon>Viridiplantae</taxon>
        <taxon>Streptophyta</taxon>
        <taxon>Embryophyta</taxon>
        <taxon>Tracheophyta</taxon>
        <taxon>Spermatophyta</taxon>
        <taxon>Magnoliopsida</taxon>
        <taxon>Proteales</taxon>
        <taxon>Proteaceae</taxon>
        <taxon>Protea</taxon>
    </lineage>
</organism>
<dbReference type="PANTHER" id="PTHR35320:SF1">
    <property type="entry name" value="ATP-DEPENDENT CLP PROTEASE ATP-BINDING SUBUNIT"/>
    <property type="match status" value="1"/>
</dbReference>
<evidence type="ECO:0000313" key="2">
    <source>
        <dbReference type="Proteomes" id="UP001141806"/>
    </source>
</evidence>
<reference evidence="1" key="1">
    <citation type="journal article" date="2023" name="Plant J.">
        <title>The genome of the king protea, Protea cynaroides.</title>
        <authorList>
            <person name="Chang J."/>
            <person name="Duong T.A."/>
            <person name="Schoeman C."/>
            <person name="Ma X."/>
            <person name="Roodt D."/>
            <person name="Barker N."/>
            <person name="Li Z."/>
            <person name="Van de Peer Y."/>
            <person name="Mizrachi E."/>
        </authorList>
    </citation>
    <scope>NUCLEOTIDE SEQUENCE</scope>
    <source>
        <tissue evidence="1">Young leaves</tissue>
    </source>
</reference>
<dbReference type="PANTHER" id="PTHR35320">
    <property type="entry name" value="ATP-DEPENDENT CLP PROTEASE ATP-BINDING SUBUNIT"/>
    <property type="match status" value="1"/>
</dbReference>
<name>A0A9Q0JV07_9MAGN</name>
<sequence>MENHEHELSPNPATILKFSPKKQPPLSVFSVYPTPKNRKVPLPQLHQLDQQSLNCGVQTLRACKLGISRYPNFEYNAKALPLLVETMLMSYESNGPIRRGRGERLDSKGKCKLVGVAVVDPIDDVFMNSFPGLLTVCLAN</sequence>
<protein>
    <submittedName>
        <fullName evidence="1">Uncharacterized protein</fullName>
    </submittedName>
</protein>
<dbReference type="EMBL" id="JAMYWD010000012">
    <property type="protein sequence ID" value="KAJ4951288.1"/>
    <property type="molecule type" value="Genomic_DNA"/>
</dbReference>
<gene>
    <name evidence="1" type="ORF">NE237_028120</name>
</gene>
<dbReference type="AlphaFoldDB" id="A0A9Q0JV07"/>
<proteinExistence type="predicted"/>
<accession>A0A9Q0JV07</accession>
<keyword evidence="2" id="KW-1185">Reference proteome</keyword>